<dbReference type="Pfam" id="PF13171">
    <property type="entry name" value="DUF4004"/>
    <property type="match status" value="1"/>
</dbReference>
<proteinExistence type="predicted"/>
<evidence type="ECO:0000313" key="1">
    <source>
        <dbReference type="EMBL" id="WNQ10093.1"/>
    </source>
</evidence>
<organism evidence="1 2">
    <name type="scientific">Paenibacillus aurantius</name>
    <dbReference type="NCBI Taxonomy" id="2918900"/>
    <lineage>
        <taxon>Bacteria</taxon>
        <taxon>Bacillati</taxon>
        <taxon>Bacillota</taxon>
        <taxon>Bacilli</taxon>
        <taxon>Bacillales</taxon>
        <taxon>Paenibacillaceae</taxon>
        <taxon>Paenibacillus</taxon>
    </lineage>
</organism>
<accession>A0AA96REF2</accession>
<gene>
    <name evidence="1" type="ORF">MJA45_21070</name>
</gene>
<name>A0AA96REF2_9BACL</name>
<dbReference type="EMBL" id="CP130318">
    <property type="protein sequence ID" value="WNQ10093.1"/>
    <property type="molecule type" value="Genomic_DNA"/>
</dbReference>
<dbReference type="InterPro" id="IPR025063">
    <property type="entry name" value="DUF4004"/>
</dbReference>
<sequence>MEQELISKKELLQLTGISYGQLYRWKRQNLIPESWFIKQSSFTGQETFFHRDKILTRVRGILELKDSHSLEELAELLSPELTNKSFALSRLQEKGLWDPDLLVRLARRLNKLELTFMEAVLAYVAGRLREEHELADGRLEELLEGMEGWIPQLGDTSYRLYYCVRDGAGMAAVVPKDSPFLTDAKVKQVYDLEEIARLLKAELEEE</sequence>
<protein>
    <submittedName>
        <fullName evidence="1">DUF4004 family protein</fullName>
    </submittedName>
</protein>
<dbReference type="Proteomes" id="UP001305702">
    <property type="component" value="Chromosome"/>
</dbReference>
<dbReference type="RefSeq" id="WP_315603867.1">
    <property type="nucleotide sequence ID" value="NZ_CP130318.1"/>
</dbReference>
<dbReference type="KEGG" id="paun:MJA45_21070"/>
<reference evidence="1 2" key="1">
    <citation type="submission" date="2022-02" db="EMBL/GenBank/DDBJ databases">
        <title>Paenibacillus sp. MBLB1776 Whole Genome Shotgun Sequencing.</title>
        <authorList>
            <person name="Hwang C.Y."/>
            <person name="Cho E.-S."/>
            <person name="Seo M.-J."/>
        </authorList>
    </citation>
    <scope>NUCLEOTIDE SEQUENCE [LARGE SCALE GENOMIC DNA]</scope>
    <source>
        <strain evidence="1 2">MBLB1776</strain>
    </source>
</reference>
<dbReference type="AlphaFoldDB" id="A0AA96REF2"/>
<evidence type="ECO:0000313" key="2">
    <source>
        <dbReference type="Proteomes" id="UP001305702"/>
    </source>
</evidence>
<keyword evidence="2" id="KW-1185">Reference proteome</keyword>